<evidence type="ECO:0000256" key="5">
    <source>
        <dbReference type="ARBA" id="ARBA00022618"/>
    </source>
</evidence>
<proteinExistence type="inferred from homology"/>
<keyword evidence="4" id="KW-0963">Cytoplasm</keyword>
<dbReference type="Pfam" id="PF05164">
    <property type="entry name" value="ZapA"/>
    <property type="match status" value="1"/>
</dbReference>
<comment type="caution">
    <text evidence="12">The sequence shown here is derived from an EMBL/GenBank/DDBJ whole genome shotgun (WGS) entry which is preliminary data.</text>
</comment>
<keyword evidence="6" id="KW-0175">Coiled coil</keyword>
<dbReference type="GO" id="GO:0032153">
    <property type="term" value="C:cell division site"/>
    <property type="evidence" value="ECO:0007669"/>
    <property type="project" value="TreeGrafter"/>
</dbReference>
<comment type="function">
    <text evidence="9">Activator of cell division through the inhibition of FtsZ GTPase activity, therefore promoting FtsZ assembly into bundles of protofilaments necessary for the formation of the division Z ring. It is recruited early at mid-cell but it is not essential for cell division.</text>
</comment>
<dbReference type="InterPro" id="IPR042233">
    <property type="entry name" value="Cell_div_ZapA_N"/>
</dbReference>
<name>A0A3E0H9Z5_9GAMM</name>
<dbReference type="InterPro" id="IPR007838">
    <property type="entry name" value="Cell_div_ZapA-like"/>
</dbReference>
<evidence type="ECO:0000256" key="11">
    <source>
        <dbReference type="ARBA" id="ARBA00033158"/>
    </source>
</evidence>
<evidence type="ECO:0000256" key="8">
    <source>
        <dbReference type="ARBA" id="ARBA00023306"/>
    </source>
</evidence>
<evidence type="ECO:0000256" key="2">
    <source>
        <dbReference type="ARBA" id="ARBA00010074"/>
    </source>
</evidence>
<keyword evidence="5 12" id="KW-0132">Cell division</keyword>
<dbReference type="PANTHER" id="PTHR34981">
    <property type="entry name" value="CELL DIVISION PROTEIN ZAPA"/>
    <property type="match status" value="1"/>
</dbReference>
<evidence type="ECO:0000256" key="7">
    <source>
        <dbReference type="ARBA" id="ARBA00023210"/>
    </source>
</evidence>
<evidence type="ECO:0000256" key="9">
    <source>
        <dbReference type="ARBA" id="ARBA00024910"/>
    </source>
</evidence>
<protein>
    <recommendedName>
        <fullName evidence="3">Cell division protein ZapA</fullName>
    </recommendedName>
    <alternativeName>
        <fullName evidence="11">Z ring-associated protein ZapA</fullName>
    </alternativeName>
</protein>
<evidence type="ECO:0000313" key="12">
    <source>
        <dbReference type="EMBL" id="REH40012.1"/>
    </source>
</evidence>
<dbReference type="RefSeq" id="WP_116207092.1">
    <property type="nucleotide sequence ID" value="NZ_QUNR01000001.1"/>
</dbReference>
<dbReference type="GO" id="GO:0000921">
    <property type="term" value="P:septin ring assembly"/>
    <property type="evidence" value="ECO:0007669"/>
    <property type="project" value="TreeGrafter"/>
</dbReference>
<dbReference type="AlphaFoldDB" id="A0A3E0H9Z5"/>
<dbReference type="GO" id="GO:0000917">
    <property type="term" value="P:division septum assembly"/>
    <property type="evidence" value="ECO:0007669"/>
    <property type="project" value="UniProtKB-KW"/>
</dbReference>
<dbReference type="GO" id="GO:0005829">
    <property type="term" value="C:cytosol"/>
    <property type="evidence" value="ECO:0007669"/>
    <property type="project" value="TreeGrafter"/>
</dbReference>
<keyword evidence="13" id="KW-1185">Reference proteome</keyword>
<evidence type="ECO:0000256" key="4">
    <source>
        <dbReference type="ARBA" id="ARBA00022490"/>
    </source>
</evidence>
<dbReference type="InterPro" id="IPR036192">
    <property type="entry name" value="Cell_div_ZapA-like_sf"/>
</dbReference>
<comment type="subunit">
    <text evidence="10">Homodimer. Interacts with FtsZ.</text>
</comment>
<dbReference type="GO" id="GO:0030428">
    <property type="term" value="C:cell septum"/>
    <property type="evidence" value="ECO:0007669"/>
    <property type="project" value="TreeGrafter"/>
</dbReference>
<keyword evidence="7" id="KW-0717">Septation</keyword>
<dbReference type="OrthoDB" id="6717578at2"/>
<evidence type="ECO:0000313" key="13">
    <source>
        <dbReference type="Proteomes" id="UP000256774"/>
    </source>
</evidence>
<accession>A0A3E0H9Z5</accession>
<dbReference type="EMBL" id="QUNR01000001">
    <property type="protein sequence ID" value="REH40012.1"/>
    <property type="molecule type" value="Genomic_DNA"/>
</dbReference>
<gene>
    <name evidence="12" type="ORF">DFR26_0208</name>
</gene>
<evidence type="ECO:0000256" key="10">
    <source>
        <dbReference type="ARBA" id="ARBA00026068"/>
    </source>
</evidence>
<keyword evidence="8" id="KW-0131">Cell cycle</keyword>
<evidence type="ECO:0000256" key="1">
    <source>
        <dbReference type="ARBA" id="ARBA00004496"/>
    </source>
</evidence>
<comment type="subcellular location">
    <subcellularLocation>
        <location evidence="1">Cytoplasm</location>
    </subcellularLocation>
</comment>
<dbReference type="Gene3D" id="3.30.160.880">
    <property type="entry name" value="Cell division protein ZapA protomer, N-terminal domain"/>
    <property type="match status" value="1"/>
</dbReference>
<dbReference type="PANTHER" id="PTHR34981:SF1">
    <property type="entry name" value="CELL DIVISION PROTEIN ZAPA"/>
    <property type="match status" value="1"/>
</dbReference>
<dbReference type="SUPFAM" id="SSF102829">
    <property type="entry name" value="Cell division protein ZapA-like"/>
    <property type="match status" value="1"/>
</dbReference>
<sequence>MSSEHHTLDIFILDKAYKIACPPAEQDNLQRAAQFLDRKMREIRGSGKVLGLERIAVIAALNISHELLSRQQAEHEPQVGADAVAGLLKRLETALAEDTSST</sequence>
<reference evidence="12 13" key="1">
    <citation type="submission" date="2018-08" db="EMBL/GenBank/DDBJ databases">
        <title>Genomic Encyclopedia of Type Strains, Phase IV (KMG-IV): sequencing the most valuable type-strain genomes for metagenomic binning, comparative biology and taxonomic classification.</title>
        <authorList>
            <person name="Goeker M."/>
        </authorList>
    </citation>
    <scope>NUCLEOTIDE SEQUENCE [LARGE SCALE GENOMIC DNA]</scope>
    <source>
        <strain evidence="12 13">DSM 26022</strain>
    </source>
</reference>
<comment type="similarity">
    <text evidence="2">Belongs to the ZapA family. Type 1 subfamily.</text>
</comment>
<dbReference type="Proteomes" id="UP000256774">
    <property type="component" value="Unassembled WGS sequence"/>
</dbReference>
<evidence type="ECO:0000256" key="3">
    <source>
        <dbReference type="ARBA" id="ARBA00015195"/>
    </source>
</evidence>
<evidence type="ECO:0000256" key="6">
    <source>
        <dbReference type="ARBA" id="ARBA00023054"/>
    </source>
</evidence>
<dbReference type="Gene3D" id="1.20.5.50">
    <property type="match status" value="1"/>
</dbReference>
<dbReference type="GO" id="GO:0043093">
    <property type="term" value="P:FtsZ-dependent cytokinesis"/>
    <property type="evidence" value="ECO:0007669"/>
    <property type="project" value="TreeGrafter"/>
</dbReference>
<organism evidence="12 13">
    <name type="scientific">Paraperlucidibaca baekdonensis</name>
    <dbReference type="NCBI Taxonomy" id="748120"/>
    <lineage>
        <taxon>Bacteria</taxon>
        <taxon>Pseudomonadati</taxon>
        <taxon>Pseudomonadota</taxon>
        <taxon>Gammaproteobacteria</taxon>
        <taxon>Moraxellales</taxon>
        <taxon>Moraxellaceae</taxon>
        <taxon>Paraperlucidibaca</taxon>
    </lineage>
</organism>